<keyword evidence="2" id="KW-1185">Reference proteome</keyword>
<reference evidence="1 2" key="1">
    <citation type="journal article" date="2024" name="G3 (Bethesda)">
        <title>Genome assembly of Hibiscus sabdariffa L. provides insights into metabolisms of medicinal natural products.</title>
        <authorList>
            <person name="Kim T."/>
        </authorList>
    </citation>
    <scope>NUCLEOTIDE SEQUENCE [LARGE SCALE GENOMIC DNA]</scope>
    <source>
        <strain evidence="1">TK-2024</strain>
        <tissue evidence="1">Old leaves</tissue>
    </source>
</reference>
<dbReference type="EMBL" id="JBBPBM010001561">
    <property type="protein sequence ID" value="KAK8483359.1"/>
    <property type="molecule type" value="Genomic_DNA"/>
</dbReference>
<evidence type="ECO:0000313" key="2">
    <source>
        <dbReference type="Proteomes" id="UP001472677"/>
    </source>
</evidence>
<name>A0ABR1ZRT8_9ROSI</name>
<dbReference type="Proteomes" id="UP001472677">
    <property type="component" value="Unassembled WGS sequence"/>
</dbReference>
<sequence>MSHVRNSKFELEHVACFINCSDLEPMVADTWYDKIFCRWCSQLIPDRMWRSFSKGIVNIRIPHPPLGVVYAEVLATYIASDFLKQLIWDFLGP</sequence>
<gene>
    <name evidence="1" type="ORF">V6N12_037131</name>
</gene>
<proteinExistence type="predicted"/>
<accession>A0ABR1ZRT8</accession>
<organism evidence="1 2">
    <name type="scientific">Hibiscus sabdariffa</name>
    <name type="common">roselle</name>
    <dbReference type="NCBI Taxonomy" id="183260"/>
    <lineage>
        <taxon>Eukaryota</taxon>
        <taxon>Viridiplantae</taxon>
        <taxon>Streptophyta</taxon>
        <taxon>Embryophyta</taxon>
        <taxon>Tracheophyta</taxon>
        <taxon>Spermatophyta</taxon>
        <taxon>Magnoliopsida</taxon>
        <taxon>eudicotyledons</taxon>
        <taxon>Gunneridae</taxon>
        <taxon>Pentapetalae</taxon>
        <taxon>rosids</taxon>
        <taxon>malvids</taxon>
        <taxon>Malvales</taxon>
        <taxon>Malvaceae</taxon>
        <taxon>Malvoideae</taxon>
        <taxon>Hibiscus</taxon>
    </lineage>
</organism>
<comment type="caution">
    <text evidence="1">The sequence shown here is derived from an EMBL/GenBank/DDBJ whole genome shotgun (WGS) entry which is preliminary data.</text>
</comment>
<protein>
    <submittedName>
        <fullName evidence="1">Uncharacterized protein</fullName>
    </submittedName>
</protein>
<evidence type="ECO:0000313" key="1">
    <source>
        <dbReference type="EMBL" id="KAK8483359.1"/>
    </source>
</evidence>